<dbReference type="HOGENOM" id="CLU_3132182_0_0_10"/>
<evidence type="ECO:0000313" key="2">
    <source>
        <dbReference type="Proteomes" id="UP000003146"/>
    </source>
</evidence>
<reference evidence="1 2" key="1">
    <citation type="submission" date="2008-04" db="EMBL/GenBank/DDBJ databases">
        <title>Draft genome sequence of Bacteroides coprocola (DSM 17136).</title>
        <authorList>
            <person name="Sudarsanam P."/>
            <person name="Ley R."/>
            <person name="Guruge J."/>
            <person name="Turnbaugh P.J."/>
            <person name="Mahowald M."/>
            <person name="Liep D."/>
            <person name="Gordon J."/>
        </authorList>
    </citation>
    <scope>NUCLEOTIDE SEQUENCE [LARGE SCALE GENOMIC DNA]</scope>
    <source>
        <strain evidence="1 2">DSM 17136</strain>
    </source>
</reference>
<sequence>MNLFFFHVVICLIIFLIAKLDRGIKSLCINFTDRITNFNGPVRTMPVYQ</sequence>
<comment type="caution">
    <text evidence="1">The sequence shown here is derived from an EMBL/GenBank/DDBJ whole genome shotgun (WGS) entry which is preliminary data.</text>
</comment>
<proteinExistence type="predicted"/>
<accession>B3JIM6</accession>
<dbReference type="AlphaFoldDB" id="B3JIM6"/>
<name>B3JIM6_9BACT</name>
<dbReference type="EMBL" id="ABIY02000080">
    <property type="protein sequence ID" value="EDV01167.1"/>
    <property type="molecule type" value="Genomic_DNA"/>
</dbReference>
<organism evidence="1 2">
    <name type="scientific">Phocaeicola coprocola DSM 17136</name>
    <dbReference type="NCBI Taxonomy" id="470145"/>
    <lineage>
        <taxon>Bacteria</taxon>
        <taxon>Pseudomonadati</taxon>
        <taxon>Bacteroidota</taxon>
        <taxon>Bacteroidia</taxon>
        <taxon>Bacteroidales</taxon>
        <taxon>Bacteroidaceae</taxon>
        <taxon>Phocaeicola</taxon>
    </lineage>
</organism>
<dbReference type="Proteomes" id="UP000003146">
    <property type="component" value="Unassembled WGS sequence"/>
</dbReference>
<dbReference type="STRING" id="470145.BACCOP_01739"/>
<evidence type="ECO:0000313" key="1">
    <source>
        <dbReference type="EMBL" id="EDV01167.1"/>
    </source>
</evidence>
<gene>
    <name evidence="1" type="ORF">BACCOP_01739</name>
</gene>
<protein>
    <submittedName>
        <fullName evidence="1">Uncharacterized protein</fullName>
    </submittedName>
</protein>
<reference evidence="1 2" key="2">
    <citation type="submission" date="2008-04" db="EMBL/GenBank/DDBJ databases">
        <authorList>
            <person name="Fulton L."/>
            <person name="Clifton S."/>
            <person name="Fulton B."/>
            <person name="Xu J."/>
            <person name="Minx P."/>
            <person name="Pepin K.H."/>
            <person name="Johnson M."/>
            <person name="Thiruvilangam P."/>
            <person name="Bhonagiri V."/>
            <person name="Nash W.E."/>
            <person name="Mardis E.R."/>
            <person name="Wilson R.K."/>
        </authorList>
    </citation>
    <scope>NUCLEOTIDE SEQUENCE [LARGE SCALE GENOMIC DNA]</scope>
    <source>
        <strain evidence="1 2">DSM 17136</strain>
    </source>
</reference>